<name>A0A811RLB4_9POAL</name>
<proteinExistence type="predicted"/>
<comment type="caution">
    <text evidence="3">The sequence shown here is derived from an EMBL/GenBank/DDBJ whole genome shotgun (WGS) entry which is preliminary data.</text>
</comment>
<dbReference type="GO" id="GO:0003993">
    <property type="term" value="F:acid phosphatase activity"/>
    <property type="evidence" value="ECO:0007669"/>
    <property type="project" value="InterPro"/>
</dbReference>
<gene>
    <name evidence="3" type="ORF">NCGR_LOCUS53852</name>
</gene>
<reference evidence="3" key="1">
    <citation type="submission" date="2020-10" db="EMBL/GenBank/DDBJ databases">
        <authorList>
            <person name="Han B."/>
            <person name="Lu T."/>
            <person name="Zhao Q."/>
            <person name="Huang X."/>
            <person name="Zhao Y."/>
        </authorList>
    </citation>
    <scope>NUCLEOTIDE SEQUENCE</scope>
</reference>
<evidence type="ECO:0000256" key="1">
    <source>
        <dbReference type="ARBA" id="ARBA00022729"/>
    </source>
</evidence>
<sequence>MYITIGDGGNREGLALKFIEDHKSAHLSEFREASFGHGRLRIIDETSAVWTWHRNDDAFATVRDEVWLESLAAAAKPGLAPSAPPTGRDIDEL</sequence>
<dbReference type="OrthoDB" id="45007at2759"/>
<dbReference type="PANTHER" id="PTHR22953">
    <property type="entry name" value="ACID PHOSPHATASE RELATED"/>
    <property type="match status" value="1"/>
</dbReference>
<evidence type="ECO:0000313" key="3">
    <source>
        <dbReference type="EMBL" id="CAD6270560.1"/>
    </source>
</evidence>
<dbReference type="SUPFAM" id="SSF56300">
    <property type="entry name" value="Metallo-dependent phosphatases"/>
    <property type="match status" value="1"/>
</dbReference>
<keyword evidence="4" id="KW-1185">Reference proteome</keyword>
<organism evidence="3 4">
    <name type="scientific">Miscanthus lutarioriparius</name>
    <dbReference type="NCBI Taxonomy" id="422564"/>
    <lineage>
        <taxon>Eukaryota</taxon>
        <taxon>Viridiplantae</taxon>
        <taxon>Streptophyta</taxon>
        <taxon>Embryophyta</taxon>
        <taxon>Tracheophyta</taxon>
        <taxon>Spermatophyta</taxon>
        <taxon>Magnoliopsida</taxon>
        <taxon>Liliopsida</taxon>
        <taxon>Poales</taxon>
        <taxon>Poaceae</taxon>
        <taxon>PACMAD clade</taxon>
        <taxon>Panicoideae</taxon>
        <taxon>Andropogonodae</taxon>
        <taxon>Andropogoneae</taxon>
        <taxon>Saccharinae</taxon>
        <taxon>Miscanthus</taxon>
    </lineage>
</organism>
<dbReference type="Pfam" id="PF14008">
    <property type="entry name" value="Metallophos_C"/>
    <property type="match status" value="1"/>
</dbReference>
<dbReference type="PANTHER" id="PTHR22953:SF108">
    <property type="entry name" value="PURPLE ACID PHOSPHATASE"/>
    <property type="match status" value="1"/>
</dbReference>
<dbReference type="InterPro" id="IPR025733">
    <property type="entry name" value="PAPs_C"/>
</dbReference>
<accession>A0A811RLB4</accession>
<dbReference type="Gene3D" id="3.60.21.10">
    <property type="match status" value="1"/>
</dbReference>
<keyword evidence="1" id="KW-0732">Signal</keyword>
<evidence type="ECO:0000259" key="2">
    <source>
        <dbReference type="Pfam" id="PF14008"/>
    </source>
</evidence>
<feature type="domain" description="Purple acid phosphatase C-terminal" evidence="2">
    <location>
        <begin position="1"/>
        <end position="64"/>
    </location>
</feature>
<dbReference type="Proteomes" id="UP000604825">
    <property type="component" value="Unassembled WGS sequence"/>
</dbReference>
<protein>
    <recommendedName>
        <fullName evidence="2">Purple acid phosphatase C-terminal domain-containing protein</fullName>
    </recommendedName>
</protein>
<evidence type="ECO:0000313" key="4">
    <source>
        <dbReference type="Proteomes" id="UP000604825"/>
    </source>
</evidence>
<dbReference type="InterPro" id="IPR039331">
    <property type="entry name" value="PAPs-like"/>
</dbReference>
<dbReference type="AlphaFoldDB" id="A0A811RLB4"/>
<dbReference type="InterPro" id="IPR029052">
    <property type="entry name" value="Metallo-depent_PP-like"/>
</dbReference>
<dbReference type="EMBL" id="CAJGYO010000015">
    <property type="protein sequence ID" value="CAD6270560.1"/>
    <property type="molecule type" value="Genomic_DNA"/>
</dbReference>